<keyword evidence="2" id="KW-0723">Serine/threonine-protein kinase</keyword>
<dbReference type="InterPro" id="IPR011047">
    <property type="entry name" value="Quinoprotein_ADH-like_sf"/>
</dbReference>
<sequence>MLEKDAAAEFENPIFRIVFKIWNRAGQLQRSFCGHNNCINGVSFSPDGKTFATASNHADATVKLWNLEGQELKTLKGHGNTVLAVSFSPDGTVLASASDGWHCQAVECRNSRL</sequence>
<proteinExistence type="predicted"/>
<feature type="repeat" description="WD" evidence="1">
    <location>
        <begin position="32"/>
        <end position="75"/>
    </location>
</feature>
<gene>
    <name evidence="2" type="ORF">COO91_09575</name>
</gene>
<keyword evidence="2" id="KW-0614">Plasmid</keyword>
<dbReference type="SUPFAM" id="SSF50998">
    <property type="entry name" value="Quinoprotein alcohol dehydrogenase-like"/>
    <property type="match status" value="1"/>
</dbReference>
<protein>
    <submittedName>
        <fullName evidence="2">Serine/threonine protein kinase</fullName>
    </submittedName>
</protein>
<name>A0A2K8T6Y1_9NOSO</name>
<keyword evidence="1" id="KW-0853">WD repeat</keyword>
<dbReference type="RefSeq" id="WP_225912777.1">
    <property type="nucleotide sequence ID" value="NZ_CAWNNC010000006.1"/>
</dbReference>
<keyword evidence="2" id="KW-0418">Kinase</keyword>
<reference evidence="2 3" key="1">
    <citation type="submission" date="2017-11" db="EMBL/GenBank/DDBJ databases">
        <title>Complete genome of a free-living desiccation-tolerant cyanobacterium and its photosynthetic adaptation to extreme terrestrial habitat.</title>
        <authorList>
            <person name="Shang J."/>
        </authorList>
    </citation>
    <scope>NUCLEOTIDE SEQUENCE [LARGE SCALE GENOMIC DNA]</scope>
    <source>
        <strain evidence="2 3">CCNUN1</strain>
        <plasmid evidence="3">pnfsy05</plasmid>
    </source>
</reference>
<dbReference type="KEGG" id="nfl:COO91_09575"/>
<dbReference type="PANTHER" id="PTHR19879">
    <property type="entry name" value="TRANSCRIPTION INITIATION FACTOR TFIID"/>
    <property type="match status" value="1"/>
</dbReference>
<dbReference type="AlphaFoldDB" id="A0A2K8T6Y1"/>
<dbReference type="InterPro" id="IPR015943">
    <property type="entry name" value="WD40/YVTN_repeat-like_dom_sf"/>
</dbReference>
<dbReference type="SMART" id="SM00320">
    <property type="entry name" value="WD40"/>
    <property type="match status" value="2"/>
</dbReference>
<geneLocation type="plasmid" evidence="3">
    <name>pnfsy05</name>
</geneLocation>
<dbReference type="GO" id="GO:0004674">
    <property type="term" value="F:protein serine/threonine kinase activity"/>
    <property type="evidence" value="ECO:0007669"/>
    <property type="project" value="UniProtKB-KW"/>
</dbReference>
<dbReference type="InterPro" id="IPR001680">
    <property type="entry name" value="WD40_rpt"/>
</dbReference>
<dbReference type="PROSITE" id="PS50082">
    <property type="entry name" value="WD_REPEATS_2"/>
    <property type="match status" value="2"/>
</dbReference>
<evidence type="ECO:0000313" key="3">
    <source>
        <dbReference type="Proteomes" id="UP000232003"/>
    </source>
</evidence>
<feature type="repeat" description="WD" evidence="1">
    <location>
        <begin position="75"/>
        <end position="98"/>
    </location>
</feature>
<dbReference type="PROSITE" id="PS50294">
    <property type="entry name" value="WD_REPEATS_REGION"/>
    <property type="match status" value="1"/>
</dbReference>
<dbReference type="Gene3D" id="2.130.10.10">
    <property type="entry name" value="YVTN repeat-like/Quinoprotein amine dehydrogenase"/>
    <property type="match status" value="1"/>
</dbReference>
<dbReference type="Pfam" id="PF00400">
    <property type="entry name" value="WD40"/>
    <property type="match status" value="2"/>
</dbReference>
<keyword evidence="3" id="KW-1185">Reference proteome</keyword>
<dbReference type="Proteomes" id="UP000232003">
    <property type="component" value="Plasmid pNFSY05"/>
</dbReference>
<accession>A0A2K8T6Y1</accession>
<keyword evidence="2" id="KW-0808">Transferase</keyword>
<dbReference type="EMBL" id="CP024790">
    <property type="protein sequence ID" value="AUB43400.1"/>
    <property type="molecule type" value="Genomic_DNA"/>
</dbReference>
<evidence type="ECO:0000313" key="2">
    <source>
        <dbReference type="EMBL" id="AUB43400.1"/>
    </source>
</evidence>
<organism evidence="2 3">
    <name type="scientific">Nostoc flagelliforme CCNUN1</name>
    <dbReference type="NCBI Taxonomy" id="2038116"/>
    <lineage>
        <taxon>Bacteria</taxon>
        <taxon>Bacillati</taxon>
        <taxon>Cyanobacteriota</taxon>
        <taxon>Cyanophyceae</taxon>
        <taxon>Nostocales</taxon>
        <taxon>Nostocaceae</taxon>
        <taxon>Nostoc</taxon>
    </lineage>
</organism>
<dbReference type="PANTHER" id="PTHR19879:SF9">
    <property type="entry name" value="TRANSCRIPTION INITIATION FACTOR TFIID SUBUNIT 5"/>
    <property type="match status" value="1"/>
</dbReference>
<evidence type="ECO:0000256" key="1">
    <source>
        <dbReference type="PROSITE-ProRule" id="PRU00221"/>
    </source>
</evidence>